<reference evidence="10" key="1">
    <citation type="submission" date="2023-07" db="EMBL/GenBank/DDBJ databases">
        <authorList>
            <consortium name="AG Swart"/>
            <person name="Singh M."/>
            <person name="Singh A."/>
            <person name="Seah K."/>
            <person name="Emmerich C."/>
        </authorList>
    </citation>
    <scope>NUCLEOTIDE SEQUENCE</scope>
    <source>
        <strain evidence="10">DP1</strain>
    </source>
</reference>
<dbReference type="Proteomes" id="UP001295684">
    <property type="component" value="Unassembled WGS sequence"/>
</dbReference>
<dbReference type="InterPro" id="IPR000597">
    <property type="entry name" value="Ribosomal_uL3"/>
</dbReference>
<evidence type="ECO:0000256" key="9">
    <source>
        <dbReference type="RuleBase" id="RU003905"/>
    </source>
</evidence>
<keyword evidence="7 9" id="KW-0687">Ribonucleoprotein</keyword>
<keyword evidence="11" id="KW-1185">Reference proteome</keyword>
<dbReference type="FunFam" id="2.40.30.10:FF:000004">
    <property type="entry name" value="50S ribosomal protein L3"/>
    <property type="match status" value="1"/>
</dbReference>
<keyword evidence="4" id="KW-0809">Transit peptide</keyword>
<organism evidence="10 11">
    <name type="scientific">Euplotes crassus</name>
    <dbReference type="NCBI Taxonomy" id="5936"/>
    <lineage>
        <taxon>Eukaryota</taxon>
        <taxon>Sar</taxon>
        <taxon>Alveolata</taxon>
        <taxon>Ciliophora</taxon>
        <taxon>Intramacronucleata</taxon>
        <taxon>Spirotrichea</taxon>
        <taxon>Hypotrichia</taxon>
        <taxon>Euplotida</taxon>
        <taxon>Euplotidae</taxon>
        <taxon>Moneuplotes</taxon>
    </lineage>
</organism>
<dbReference type="Pfam" id="PF00297">
    <property type="entry name" value="Ribosomal_L3"/>
    <property type="match status" value="1"/>
</dbReference>
<dbReference type="SUPFAM" id="SSF50447">
    <property type="entry name" value="Translation proteins"/>
    <property type="match status" value="1"/>
</dbReference>
<evidence type="ECO:0000256" key="8">
    <source>
        <dbReference type="ARBA" id="ARBA00035209"/>
    </source>
</evidence>
<proteinExistence type="inferred from homology"/>
<keyword evidence="5 9" id="KW-0689">Ribosomal protein</keyword>
<dbReference type="InterPro" id="IPR019927">
    <property type="entry name" value="Ribosomal_uL3_bac/org-type"/>
</dbReference>
<comment type="caution">
    <text evidence="10">The sequence shown here is derived from an EMBL/GenBank/DDBJ whole genome shotgun (WGS) entry which is preliminary data.</text>
</comment>
<name>A0AAD1XM59_EUPCR</name>
<dbReference type="PROSITE" id="PS00474">
    <property type="entry name" value="RIBOSOMAL_L3"/>
    <property type="match status" value="1"/>
</dbReference>
<evidence type="ECO:0000256" key="7">
    <source>
        <dbReference type="ARBA" id="ARBA00023274"/>
    </source>
</evidence>
<protein>
    <recommendedName>
        <fullName evidence="8">Large ribosomal subunit protein uL3m</fullName>
    </recommendedName>
</protein>
<sequence length="327" mass="36949">MQMIALRCGRRAQPFFRSFGMFTSKSAGEASNTLCIIPKCNFSFDWGRNRSRDKVRFTEFGSLEEEINSRFDVEHNIPIHRDSRRCGAIGYKVGMTQIWDKWGLRIPCTVIQIDRCQVIQIKESIDGKLRHNIQVGAGEGNIKKIKKSLLGHYLNAGVPIKKHLAEFEVTRDNFLPVGYMIGPSYFKVGNYIDIKGTSKGKGTQGTIKRWNFSHQYFTHGNSKAHRAPGALQGCEFPGKVFKGKKMAGRMGNQSSTQFSCKVMRVDTPRSLLYVRGSIPGANGSMVTIRDGLKKMDKQVRQVNEIRTGVDTYPGDEEDPYEVYENES</sequence>
<dbReference type="NCBIfam" id="TIGR03625">
    <property type="entry name" value="L3_bact"/>
    <property type="match status" value="1"/>
</dbReference>
<accession>A0AAD1XM59</accession>
<evidence type="ECO:0000256" key="5">
    <source>
        <dbReference type="ARBA" id="ARBA00022980"/>
    </source>
</evidence>
<comment type="function">
    <text evidence="1">One of the primary rRNA binding proteins, it binds directly near the 3'-end of the 23S rRNA, where it nucleates assembly of the 50S subunit.</text>
</comment>
<evidence type="ECO:0000256" key="6">
    <source>
        <dbReference type="ARBA" id="ARBA00023128"/>
    </source>
</evidence>
<evidence type="ECO:0000313" key="11">
    <source>
        <dbReference type="Proteomes" id="UP001295684"/>
    </source>
</evidence>
<comment type="similarity">
    <text evidence="3 9">Belongs to the universal ribosomal protein uL3 family.</text>
</comment>
<gene>
    <name evidence="10" type="ORF">ECRASSUSDP1_LOCUS16663</name>
</gene>
<dbReference type="GO" id="GO:0006412">
    <property type="term" value="P:translation"/>
    <property type="evidence" value="ECO:0007669"/>
    <property type="project" value="InterPro"/>
</dbReference>
<evidence type="ECO:0000256" key="3">
    <source>
        <dbReference type="ARBA" id="ARBA00006540"/>
    </source>
</evidence>
<keyword evidence="6" id="KW-0496">Mitochondrion</keyword>
<evidence type="ECO:0000256" key="1">
    <source>
        <dbReference type="ARBA" id="ARBA00002570"/>
    </source>
</evidence>
<comment type="subcellular location">
    <subcellularLocation>
        <location evidence="2">Mitochondrion</location>
    </subcellularLocation>
</comment>
<dbReference type="GO" id="GO:0005762">
    <property type="term" value="C:mitochondrial large ribosomal subunit"/>
    <property type="evidence" value="ECO:0007669"/>
    <property type="project" value="TreeGrafter"/>
</dbReference>
<dbReference type="InterPro" id="IPR009000">
    <property type="entry name" value="Transl_B-barrel_sf"/>
</dbReference>
<evidence type="ECO:0000313" key="10">
    <source>
        <dbReference type="EMBL" id="CAI2375301.1"/>
    </source>
</evidence>
<dbReference type="PANTHER" id="PTHR11229:SF8">
    <property type="entry name" value="LARGE RIBOSOMAL SUBUNIT PROTEIN UL3M"/>
    <property type="match status" value="1"/>
</dbReference>
<dbReference type="EMBL" id="CAMPGE010016764">
    <property type="protein sequence ID" value="CAI2375301.1"/>
    <property type="molecule type" value="Genomic_DNA"/>
</dbReference>
<dbReference type="PANTHER" id="PTHR11229">
    <property type="entry name" value="50S RIBOSOMAL PROTEIN L3"/>
    <property type="match status" value="1"/>
</dbReference>
<dbReference type="AlphaFoldDB" id="A0AAD1XM59"/>
<evidence type="ECO:0000256" key="4">
    <source>
        <dbReference type="ARBA" id="ARBA00022946"/>
    </source>
</evidence>
<dbReference type="GO" id="GO:0003735">
    <property type="term" value="F:structural constituent of ribosome"/>
    <property type="evidence" value="ECO:0007669"/>
    <property type="project" value="InterPro"/>
</dbReference>
<dbReference type="Gene3D" id="2.40.30.10">
    <property type="entry name" value="Translation factors"/>
    <property type="match status" value="2"/>
</dbReference>
<dbReference type="InterPro" id="IPR019926">
    <property type="entry name" value="Ribosomal_uL3_CS"/>
</dbReference>
<evidence type="ECO:0000256" key="2">
    <source>
        <dbReference type="ARBA" id="ARBA00004173"/>
    </source>
</evidence>